<organism evidence="8 9">
    <name type="scientific">Pseudoxanthomonas taiwanensis J19</name>
    <dbReference type="NCBI Taxonomy" id="935569"/>
    <lineage>
        <taxon>Bacteria</taxon>
        <taxon>Pseudomonadati</taxon>
        <taxon>Pseudomonadota</taxon>
        <taxon>Gammaproteobacteria</taxon>
        <taxon>Lysobacterales</taxon>
        <taxon>Lysobacteraceae</taxon>
        <taxon>Pseudoxanthomonas</taxon>
    </lineage>
</organism>
<evidence type="ECO:0000259" key="7">
    <source>
        <dbReference type="PROSITE" id="PS50977"/>
    </source>
</evidence>
<dbReference type="EMBL" id="VLJS01000068">
    <property type="protein sequence ID" value="TWH09383.1"/>
    <property type="molecule type" value="Genomic_DNA"/>
</dbReference>
<keyword evidence="3" id="KW-0805">Transcription regulation</keyword>
<dbReference type="SUPFAM" id="SSF46689">
    <property type="entry name" value="Homeodomain-like"/>
    <property type="match status" value="1"/>
</dbReference>
<dbReference type="AlphaFoldDB" id="A0A562DII9"/>
<evidence type="ECO:0000256" key="6">
    <source>
        <dbReference type="PROSITE-ProRule" id="PRU00335"/>
    </source>
</evidence>
<keyword evidence="4 6" id="KW-0238">DNA-binding</keyword>
<dbReference type="PANTHER" id="PTHR30055:SF151">
    <property type="entry name" value="TRANSCRIPTIONAL REGULATORY PROTEIN"/>
    <property type="match status" value="1"/>
</dbReference>
<dbReference type="InterPro" id="IPR050109">
    <property type="entry name" value="HTH-type_TetR-like_transc_reg"/>
</dbReference>
<dbReference type="Pfam" id="PF02909">
    <property type="entry name" value="TetR_C_1"/>
    <property type="match status" value="1"/>
</dbReference>
<dbReference type="PRINTS" id="PR00400">
    <property type="entry name" value="TETREPRESSOR"/>
</dbReference>
<comment type="caution">
    <text evidence="8">The sequence shown here is derived from an EMBL/GenBank/DDBJ whole genome shotgun (WGS) entry which is preliminary data.</text>
</comment>
<comment type="function">
    <text evidence="1">TetR is the repressor of the tetracycline resistance element; its N-terminal region forms a helix-turn-helix structure and binds DNA. Binding of tetracycline to TetR reduces the repressor affinity for the tetracycline resistance gene (tetA) promoter operator sites.</text>
</comment>
<dbReference type="GO" id="GO:0045892">
    <property type="term" value="P:negative regulation of DNA-templated transcription"/>
    <property type="evidence" value="ECO:0007669"/>
    <property type="project" value="InterPro"/>
</dbReference>
<dbReference type="GO" id="GO:0003700">
    <property type="term" value="F:DNA-binding transcription factor activity"/>
    <property type="evidence" value="ECO:0007669"/>
    <property type="project" value="TreeGrafter"/>
</dbReference>
<keyword evidence="5" id="KW-0804">Transcription</keyword>
<reference evidence="8 9" key="1">
    <citation type="submission" date="2019-07" db="EMBL/GenBank/DDBJ databases">
        <title>Genome sequencing of lignin-degrading bacterial isolates.</title>
        <authorList>
            <person name="Gladden J."/>
        </authorList>
    </citation>
    <scope>NUCLEOTIDE SEQUENCE [LARGE SCALE GENOMIC DNA]</scope>
    <source>
        <strain evidence="8 9">J19</strain>
    </source>
</reference>
<evidence type="ECO:0000256" key="4">
    <source>
        <dbReference type="ARBA" id="ARBA00023125"/>
    </source>
</evidence>
<dbReference type="SUPFAM" id="SSF48498">
    <property type="entry name" value="Tetracyclin repressor-like, C-terminal domain"/>
    <property type="match status" value="1"/>
</dbReference>
<dbReference type="RefSeq" id="WP_019399273.1">
    <property type="nucleotide sequence ID" value="NZ_VLJS01000068.1"/>
</dbReference>
<evidence type="ECO:0000313" key="8">
    <source>
        <dbReference type="EMBL" id="TWH09383.1"/>
    </source>
</evidence>
<evidence type="ECO:0000256" key="2">
    <source>
        <dbReference type="ARBA" id="ARBA00022491"/>
    </source>
</evidence>
<dbReference type="PANTHER" id="PTHR30055">
    <property type="entry name" value="HTH-TYPE TRANSCRIPTIONAL REGULATOR RUTR"/>
    <property type="match status" value="1"/>
</dbReference>
<name>A0A562DII9_9GAMM</name>
<dbReference type="InterPro" id="IPR004111">
    <property type="entry name" value="Repressor_TetR_C"/>
</dbReference>
<dbReference type="Proteomes" id="UP000321583">
    <property type="component" value="Unassembled WGS sequence"/>
</dbReference>
<evidence type="ECO:0000313" key="9">
    <source>
        <dbReference type="Proteomes" id="UP000321583"/>
    </source>
</evidence>
<evidence type="ECO:0000256" key="3">
    <source>
        <dbReference type="ARBA" id="ARBA00023015"/>
    </source>
</evidence>
<dbReference type="InterPro" id="IPR003012">
    <property type="entry name" value="Tet_transcr_reg_TetR"/>
</dbReference>
<dbReference type="PROSITE" id="PS50977">
    <property type="entry name" value="HTH_TETR_2"/>
    <property type="match status" value="1"/>
</dbReference>
<proteinExistence type="predicted"/>
<dbReference type="InterPro" id="IPR009057">
    <property type="entry name" value="Homeodomain-like_sf"/>
</dbReference>
<feature type="domain" description="HTH tetR-type" evidence="7">
    <location>
        <begin position="2"/>
        <end position="62"/>
    </location>
</feature>
<accession>A0A562DII9</accession>
<sequence>MALQRDKIIETAFRLLDEEGLDGMTLRKLACAVGVRAPSLYWHFRDKRDLLDAMSEALLEGVARDIPTGAHWRETVHRIGAELRQAFKSRRDGARVYAGTFAVSRNVLRTTEALVQAFRDAGAEPEFAATAGLHVMHYVLGFVIEEQALPTDPDQVALLKQAFTDAVEDGCPCLRDARDALLEPDFDARFREGLELLLDGVERRVAAGRGRKR</sequence>
<dbReference type="GO" id="GO:0000976">
    <property type="term" value="F:transcription cis-regulatory region binding"/>
    <property type="evidence" value="ECO:0007669"/>
    <property type="project" value="TreeGrafter"/>
</dbReference>
<keyword evidence="9" id="KW-1185">Reference proteome</keyword>
<dbReference type="Pfam" id="PF00440">
    <property type="entry name" value="TetR_N"/>
    <property type="match status" value="1"/>
</dbReference>
<gene>
    <name evidence="8" type="ORF">L613_003900000230</name>
</gene>
<keyword evidence="2" id="KW-0678">Repressor</keyword>
<dbReference type="OrthoDB" id="4541465at2"/>
<dbReference type="InterPro" id="IPR001647">
    <property type="entry name" value="HTH_TetR"/>
</dbReference>
<dbReference type="GO" id="GO:0046677">
    <property type="term" value="P:response to antibiotic"/>
    <property type="evidence" value="ECO:0007669"/>
    <property type="project" value="InterPro"/>
</dbReference>
<dbReference type="Gene3D" id="1.10.10.60">
    <property type="entry name" value="Homeodomain-like"/>
    <property type="match status" value="1"/>
</dbReference>
<evidence type="ECO:0000256" key="5">
    <source>
        <dbReference type="ARBA" id="ARBA00023163"/>
    </source>
</evidence>
<dbReference type="Gene3D" id="1.10.357.10">
    <property type="entry name" value="Tetracycline Repressor, domain 2"/>
    <property type="match status" value="1"/>
</dbReference>
<dbReference type="PRINTS" id="PR00455">
    <property type="entry name" value="HTHTETR"/>
</dbReference>
<protein>
    <submittedName>
        <fullName evidence="8">TetR family transcriptional regulator</fullName>
    </submittedName>
</protein>
<dbReference type="InterPro" id="IPR036271">
    <property type="entry name" value="Tet_transcr_reg_TetR-rel_C_sf"/>
</dbReference>
<evidence type="ECO:0000256" key="1">
    <source>
        <dbReference type="ARBA" id="ARBA00002856"/>
    </source>
</evidence>
<feature type="DNA-binding region" description="H-T-H motif" evidence="6">
    <location>
        <begin position="25"/>
        <end position="44"/>
    </location>
</feature>